<name>A0A1I2JSA7_9CLOT</name>
<dbReference type="eggNOG" id="COG1595">
    <property type="taxonomic scope" value="Bacteria"/>
</dbReference>
<accession>A0A1I2JSA7</accession>
<dbReference type="EMBL" id="FOOE01000003">
    <property type="protein sequence ID" value="SFF57474.1"/>
    <property type="molecule type" value="Genomic_DNA"/>
</dbReference>
<organism evidence="2 3">
    <name type="scientific">Clostridium cadaveris</name>
    <dbReference type="NCBI Taxonomy" id="1529"/>
    <lineage>
        <taxon>Bacteria</taxon>
        <taxon>Bacillati</taxon>
        <taxon>Bacillota</taxon>
        <taxon>Clostridia</taxon>
        <taxon>Eubacteriales</taxon>
        <taxon>Clostridiaceae</taxon>
        <taxon>Clostridium</taxon>
    </lineage>
</organism>
<dbReference type="Pfam" id="PF08281">
    <property type="entry name" value="Sigma70_r4_2"/>
    <property type="match status" value="1"/>
</dbReference>
<dbReference type="STRING" id="1529.SAMN04487885_10350"/>
<feature type="domain" description="RNA polymerase sigma factor 70 region 4 type 2" evidence="1">
    <location>
        <begin position="80"/>
        <end position="123"/>
    </location>
</feature>
<dbReference type="GO" id="GO:0003677">
    <property type="term" value="F:DNA binding"/>
    <property type="evidence" value="ECO:0007669"/>
    <property type="project" value="InterPro"/>
</dbReference>
<evidence type="ECO:0000313" key="3">
    <source>
        <dbReference type="Proteomes" id="UP000182135"/>
    </source>
</evidence>
<dbReference type="GO" id="GO:0006352">
    <property type="term" value="P:DNA-templated transcription initiation"/>
    <property type="evidence" value="ECO:0007669"/>
    <property type="project" value="InterPro"/>
</dbReference>
<protein>
    <submittedName>
        <fullName evidence="2">RNA polymerase sigma factor, sigma-70 family</fullName>
    </submittedName>
</protein>
<evidence type="ECO:0000313" key="2">
    <source>
        <dbReference type="EMBL" id="SFF57474.1"/>
    </source>
</evidence>
<proteinExistence type="predicted"/>
<dbReference type="AlphaFoldDB" id="A0A1I2JSA7"/>
<dbReference type="GO" id="GO:0016987">
    <property type="term" value="F:sigma factor activity"/>
    <property type="evidence" value="ECO:0007669"/>
    <property type="project" value="InterPro"/>
</dbReference>
<dbReference type="Gene3D" id="1.10.10.10">
    <property type="entry name" value="Winged helix-like DNA-binding domain superfamily/Winged helix DNA-binding domain"/>
    <property type="match status" value="1"/>
</dbReference>
<dbReference type="NCBIfam" id="TIGR02937">
    <property type="entry name" value="sigma70-ECF"/>
    <property type="match status" value="1"/>
</dbReference>
<sequence>MESTSYKEHIQHTFDSYCKKVLKNEAINIQKQYKRQCKRELSFFNLSKQELSILAVNDEYLFEYHYFEVLDFEICIRNESLAKYLKDLSKEKQKIILMYYFLGMTDKEIAEKMNLVRRTVQYKRTIILKELKQRWEGKNIDGI</sequence>
<gene>
    <name evidence="2" type="ORF">SAMN04487885_10350</name>
</gene>
<reference evidence="2 3" key="1">
    <citation type="submission" date="2016-10" db="EMBL/GenBank/DDBJ databases">
        <authorList>
            <person name="de Groot N.N."/>
        </authorList>
    </citation>
    <scope>NUCLEOTIDE SEQUENCE [LARGE SCALE GENOMIC DNA]</scope>
    <source>
        <strain evidence="2 3">NLAE-zl-G419</strain>
    </source>
</reference>
<dbReference type="InterPro" id="IPR013249">
    <property type="entry name" value="RNA_pol_sigma70_r4_t2"/>
</dbReference>
<dbReference type="InterPro" id="IPR013324">
    <property type="entry name" value="RNA_pol_sigma_r3/r4-like"/>
</dbReference>
<dbReference type="RefSeq" id="WP_035770638.1">
    <property type="nucleotide sequence ID" value="NZ_FOOE01000003.1"/>
</dbReference>
<dbReference type="SUPFAM" id="SSF88659">
    <property type="entry name" value="Sigma3 and sigma4 domains of RNA polymerase sigma factors"/>
    <property type="match status" value="1"/>
</dbReference>
<dbReference type="InterPro" id="IPR014284">
    <property type="entry name" value="RNA_pol_sigma-70_dom"/>
</dbReference>
<evidence type="ECO:0000259" key="1">
    <source>
        <dbReference type="Pfam" id="PF08281"/>
    </source>
</evidence>
<dbReference type="Proteomes" id="UP000182135">
    <property type="component" value="Unassembled WGS sequence"/>
</dbReference>
<keyword evidence="3" id="KW-1185">Reference proteome</keyword>
<dbReference type="InterPro" id="IPR036388">
    <property type="entry name" value="WH-like_DNA-bd_sf"/>
</dbReference>